<proteinExistence type="predicted"/>
<feature type="transmembrane region" description="Helical" evidence="1">
    <location>
        <begin position="65"/>
        <end position="86"/>
    </location>
</feature>
<evidence type="ECO:0000313" key="3">
    <source>
        <dbReference type="Proteomes" id="UP000823388"/>
    </source>
</evidence>
<protein>
    <submittedName>
        <fullName evidence="2">Uncharacterized protein</fullName>
    </submittedName>
</protein>
<accession>A0A8T0U0K3</accession>
<organism evidence="2 3">
    <name type="scientific">Panicum virgatum</name>
    <name type="common">Blackwell switchgrass</name>
    <dbReference type="NCBI Taxonomy" id="38727"/>
    <lineage>
        <taxon>Eukaryota</taxon>
        <taxon>Viridiplantae</taxon>
        <taxon>Streptophyta</taxon>
        <taxon>Embryophyta</taxon>
        <taxon>Tracheophyta</taxon>
        <taxon>Spermatophyta</taxon>
        <taxon>Magnoliopsida</taxon>
        <taxon>Liliopsida</taxon>
        <taxon>Poales</taxon>
        <taxon>Poaceae</taxon>
        <taxon>PACMAD clade</taxon>
        <taxon>Panicoideae</taxon>
        <taxon>Panicodae</taxon>
        <taxon>Paniceae</taxon>
        <taxon>Panicinae</taxon>
        <taxon>Panicum</taxon>
        <taxon>Panicum sect. Hiantes</taxon>
    </lineage>
</organism>
<dbReference type="Proteomes" id="UP000823388">
    <property type="component" value="Chromosome 3N"/>
</dbReference>
<reference evidence="2" key="1">
    <citation type="submission" date="2020-05" db="EMBL/GenBank/DDBJ databases">
        <title>WGS assembly of Panicum virgatum.</title>
        <authorList>
            <person name="Lovell J.T."/>
            <person name="Jenkins J."/>
            <person name="Shu S."/>
            <person name="Juenger T.E."/>
            <person name="Schmutz J."/>
        </authorList>
    </citation>
    <scope>NUCLEOTIDE SEQUENCE</scope>
    <source>
        <strain evidence="2">AP13</strain>
    </source>
</reference>
<comment type="caution">
    <text evidence="2">The sequence shown here is derived from an EMBL/GenBank/DDBJ whole genome shotgun (WGS) entry which is preliminary data.</text>
</comment>
<evidence type="ECO:0000256" key="1">
    <source>
        <dbReference type="SAM" id="Phobius"/>
    </source>
</evidence>
<sequence>MANIRARSLAGAFVAEITVHLLPWSASKSERESARQAAQQRSGGPTRCWSSWSLPDLLRWRRKPFMLSISSLMNWMLPLTPFWSFVSLSIAFTRTPSSDSTAPWVSTTEQGRTNTKGDGIVKDLFMSLRMMKGKKKTRSTTTF</sequence>
<dbReference type="AlphaFoldDB" id="A0A8T0U0K3"/>
<dbReference type="EMBL" id="CM029042">
    <property type="protein sequence ID" value="KAG2615548.1"/>
    <property type="molecule type" value="Genomic_DNA"/>
</dbReference>
<keyword evidence="1" id="KW-0812">Transmembrane</keyword>
<keyword evidence="3" id="KW-1185">Reference proteome</keyword>
<gene>
    <name evidence="2" type="ORF">PVAP13_3NG053590</name>
</gene>
<evidence type="ECO:0000313" key="2">
    <source>
        <dbReference type="EMBL" id="KAG2615548.1"/>
    </source>
</evidence>
<keyword evidence="1" id="KW-0472">Membrane</keyword>
<name>A0A8T0U0K3_PANVG</name>
<keyword evidence="1" id="KW-1133">Transmembrane helix</keyword>